<dbReference type="InterPro" id="IPR029056">
    <property type="entry name" value="Ribokinase-like"/>
</dbReference>
<dbReference type="GO" id="GO:0005524">
    <property type="term" value="F:ATP binding"/>
    <property type="evidence" value="ECO:0007669"/>
    <property type="project" value="UniProtKB-UniRule"/>
</dbReference>
<comment type="caution">
    <text evidence="22">The sequence shown here is derived from an EMBL/GenBank/DDBJ whole genome shotgun (WGS) entry which is preliminary data.</text>
</comment>
<evidence type="ECO:0000313" key="22">
    <source>
        <dbReference type="EMBL" id="KXA65056.1"/>
    </source>
</evidence>
<comment type="similarity">
    <text evidence="3 19">In the N-terminal section; belongs to the NnrE/AIBP family.</text>
</comment>
<comment type="catalytic activity">
    <reaction evidence="1 18 19">
        <text>(6R)-NADHX = (6S)-NADHX</text>
        <dbReference type="Rhea" id="RHEA:32215"/>
        <dbReference type="ChEBI" id="CHEBI:64074"/>
        <dbReference type="ChEBI" id="CHEBI:64075"/>
        <dbReference type="EC" id="5.1.99.6"/>
    </reaction>
</comment>
<dbReference type="GO" id="GO:0052855">
    <property type="term" value="F:ADP-dependent NAD(P)H-hydrate dehydratase activity"/>
    <property type="evidence" value="ECO:0007669"/>
    <property type="project" value="UniProtKB-UniRule"/>
</dbReference>
<comment type="function">
    <text evidence="14 19">Bifunctional enzyme that catalyzes the epimerization of the S- and R-forms of NAD(P)HX and the dehydration of the S-form of NAD(P)HX at the expense of ADP, which is converted to AMP. This allows the repair of both epimers of NAD(P)HX, a damaged form of NAD(P)H that is a result of enzymatic or heat-dependent hydration.</text>
</comment>
<evidence type="ECO:0000259" key="20">
    <source>
        <dbReference type="PROSITE" id="PS51383"/>
    </source>
</evidence>
<keyword evidence="5 18" id="KW-0479">Metal-binding</keyword>
<feature type="domain" description="YjeF N-terminal" evidence="21">
    <location>
        <begin position="9"/>
        <end position="223"/>
    </location>
</feature>
<dbReference type="PROSITE" id="PS51385">
    <property type="entry name" value="YJEF_N"/>
    <property type="match status" value="1"/>
</dbReference>
<dbReference type="PANTHER" id="PTHR12592:SF0">
    <property type="entry name" value="ATP-DEPENDENT (S)-NAD(P)H-HYDRATE DEHYDRATASE"/>
    <property type="match status" value="1"/>
</dbReference>
<feature type="domain" description="YjeF C-terminal" evidence="20">
    <location>
        <begin position="237"/>
        <end position="519"/>
    </location>
</feature>
<evidence type="ECO:0000313" key="23">
    <source>
        <dbReference type="Proteomes" id="UP000070226"/>
    </source>
</evidence>
<evidence type="ECO:0000256" key="11">
    <source>
        <dbReference type="ARBA" id="ARBA00023235"/>
    </source>
</evidence>
<gene>
    <name evidence="17" type="primary">nnrD</name>
    <name evidence="18" type="synonym">nnrE</name>
    <name evidence="22" type="ORF">HMPREF3233_00570</name>
</gene>
<dbReference type="STRING" id="39777.B7L28_05115"/>
<sequence length="522" mass="55669">MYSLTREASQHIDAYVPRHLHVPLELLMENAGRGIADALVDVEGERFHEDPFTGMVLFVCGVGNNGADGLVAARHLIEQRIPVTIALVGNVSHGSELFNKQLTMVRAMGIDIVSFESFSDWSRVHVVVEGLMGTGFQGELRESIISVLHDIDVERNQYGFSLWAIDVPAGVDATTGQASDYTLSYDATVTFGSIKEGLLLYPGKSLAGTVIIAPLGVPWELALESEAPFNTSHYVLYDCLASLELSDRMPQAHKGVNGNALIVGGSESMVGAPIISAEAAVHGGAGKVSLAVPNSVRSIVQAKCIPEVMVLPLENIGSTNLQSYDVVAVGPGLGRTDEAKVLVNSLLERQSGHMVIDADGLYALGTIGHVYAHGDKTITYEGNMQFKNCIMTPHLGEFSRLIDTSINFIEKHYVELAIQFAVAHNVVLVLKGIPSLVAFPTGEVYINMIGNPGMGTGGMGDSLTGIIAAFVAQGYSLQSAALLGVYVHSRSADILAKEKPWGYTPSDVSQSVGLVLQELLKG</sequence>
<keyword evidence="7 17" id="KW-0067">ATP-binding</keyword>
<evidence type="ECO:0000256" key="6">
    <source>
        <dbReference type="ARBA" id="ARBA00022741"/>
    </source>
</evidence>
<keyword evidence="12 17" id="KW-0456">Lyase</keyword>
<dbReference type="Pfam" id="PF01256">
    <property type="entry name" value="Carb_kinase"/>
    <property type="match status" value="1"/>
</dbReference>
<evidence type="ECO:0000256" key="9">
    <source>
        <dbReference type="ARBA" id="ARBA00022958"/>
    </source>
</evidence>
<feature type="binding site" evidence="18">
    <location>
        <begin position="133"/>
        <end position="139"/>
    </location>
    <ligand>
        <name>(6S)-NADPHX</name>
        <dbReference type="ChEBI" id="CHEBI:64076"/>
    </ligand>
</feature>
<evidence type="ECO:0000256" key="2">
    <source>
        <dbReference type="ARBA" id="ARBA00000909"/>
    </source>
</evidence>
<dbReference type="SUPFAM" id="SSF53613">
    <property type="entry name" value="Ribokinase-like"/>
    <property type="match status" value="1"/>
</dbReference>
<reference evidence="22 23" key="1">
    <citation type="submission" date="2016-01" db="EMBL/GenBank/DDBJ databases">
        <authorList>
            <person name="Oliw E.H."/>
        </authorList>
    </citation>
    <scope>NUCLEOTIDE SEQUENCE [LARGE SCALE GENOMIC DNA]</scope>
    <source>
        <strain evidence="22 23">CMW7756B</strain>
    </source>
</reference>
<evidence type="ECO:0000256" key="7">
    <source>
        <dbReference type="ARBA" id="ARBA00022840"/>
    </source>
</evidence>
<dbReference type="InterPro" id="IPR004443">
    <property type="entry name" value="YjeF_N_dom"/>
</dbReference>
<dbReference type="EC" id="4.2.1.136" evidence="19"/>
<dbReference type="PIRSF" id="PIRSF017184">
    <property type="entry name" value="Nnr"/>
    <property type="match status" value="1"/>
</dbReference>
<dbReference type="Gene3D" id="3.40.50.10260">
    <property type="entry name" value="YjeF N-terminal domain"/>
    <property type="match status" value="1"/>
</dbReference>
<evidence type="ECO:0000256" key="4">
    <source>
        <dbReference type="ARBA" id="ARBA00009524"/>
    </source>
</evidence>
<keyword evidence="6 17" id="KW-0547">Nucleotide-binding</keyword>
<evidence type="ECO:0000256" key="3">
    <source>
        <dbReference type="ARBA" id="ARBA00006001"/>
    </source>
</evidence>
<organism evidence="22">
    <name type="scientific">Veillonella atypica</name>
    <dbReference type="NCBI Taxonomy" id="39777"/>
    <lineage>
        <taxon>Bacteria</taxon>
        <taxon>Bacillati</taxon>
        <taxon>Bacillota</taxon>
        <taxon>Negativicutes</taxon>
        <taxon>Veillonellales</taxon>
        <taxon>Veillonellaceae</taxon>
        <taxon>Veillonella</taxon>
    </lineage>
</organism>
<keyword evidence="11 18" id="KW-0413">Isomerase</keyword>
<feature type="binding site" evidence="17">
    <location>
        <position position="460"/>
    </location>
    <ligand>
        <name>AMP</name>
        <dbReference type="ChEBI" id="CHEBI:456215"/>
    </ligand>
</feature>
<dbReference type="PANTHER" id="PTHR12592">
    <property type="entry name" value="ATP-DEPENDENT (S)-NAD(P)H-HYDRATE DEHYDRATASE FAMILY MEMBER"/>
    <property type="match status" value="1"/>
</dbReference>
<dbReference type="GO" id="GO:0046496">
    <property type="term" value="P:nicotinamide nucleotide metabolic process"/>
    <property type="evidence" value="ECO:0007669"/>
    <property type="project" value="UniProtKB-UniRule"/>
</dbReference>
<comment type="function">
    <text evidence="18">Catalyzes the epimerization of the S- and R-forms of NAD(P)HX, a damaged form of NAD(P)H that is a result of enzymatic or heat-dependent hydration. This is a prerequisite for the S-specific NAD(P)H-hydrate dehydratase to allow the repair of both epimers of NAD(P)HX.</text>
</comment>
<dbReference type="HAMAP" id="MF_01965">
    <property type="entry name" value="NADHX_dehydratase"/>
    <property type="match status" value="1"/>
</dbReference>
<evidence type="ECO:0000256" key="16">
    <source>
        <dbReference type="ARBA" id="ARBA00049209"/>
    </source>
</evidence>
<comment type="catalytic activity">
    <reaction evidence="15 17 19">
        <text>(6S)-NADHX + ADP = AMP + phosphate + NADH + H(+)</text>
        <dbReference type="Rhea" id="RHEA:32223"/>
        <dbReference type="ChEBI" id="CHEBI:15378"/>
        <dbReference type="ChEBI" id="CHEBI:43474"/>
        <dbReference type="ChEBI" id="CHEBI:57945"/>
        <dbReference type="ChEBI" id="CHEBI:64074"/>
        <dbReference type="ChEBI" id="CHEBI:456215"/>
        <dbReference type="ChEBI" id="CHEBI:456216"/>
        <dbReference type="EC" id="4.2.1.136"/>
    </reaction>
</comment>
<comment type="function">
    <text evidence="17">Catalyzes the dehydration of the S-form of NAD(P)HX at the expense of ADP, which is converted to AMP. Together with NAD(P)HX epimerase, which catalyzes the epimerization of the S- and R-forms, the enzyme allows the repair of both epimers of NAD(P)HX, a damaged form of NAD(P)H that is a result of enzymatic or heat-dependent hydration.</text>
</comment>
<evidence type="ECO:0000256" key="17">
    <source>
        <dbReference type="HAMAP-Rule" id="MF_01965"/>
    </source>
</evidence>
<comment type="similarity">
    <text evidence="18">Belongs to the NnrE/AIBP family.</text>
</comment>
<evidence type="ECO:0000256" key="14">
    <source>
        <dbReference type="ARBA" id="ARBA00025153"/>
    </source>
</evidence>
<comment type="catalytic activity">
    <reaction evidence="16 17 19">
        <text>(6S)-NADPHX + ADP = AMP + phosphate + NADPH + H(+)</text>
        <dbReference type="Rhea" id="RHEA:32235"/>
        <dbReference type="ChEBI" id="CHEBI:15378"/>
        <dbReference type="ChEBI" id="CHEBI:43474"/>
        <dbReference type="ChEBI" id="CHEBI:57783"/>
        <dbReference type="ChEBI" id="CHEBI:64076"/>
        <dbReference type="ChEBI" id="CHEBI:456215"/>
        <dbReference type="ChEBI" id="CHEBI:456216"/>
        <dbReference type="EC" id="4.2.1.136"/>
    </reaction>
</comment>
<comment type="subunit">
    <text evidence="17">Homotetramer.</text>
</comment>
<evidence type="ECO:0000256" key="19">
    <source>
        <dbReference type="PIRNR" id="PIRNR017184"/>
    </source>
</evidence>
<comment type="similarity">
    <text evidence="17">Belongs to the NnrD/CARKD family.</text>
</comment>
<feature type="binding site" evidence="17">
    <location>
        <position position="332"/>
    </location>
    <ligand>
        <name>(6S)-NADPHX</name>
        <dbReference type="ChEBI" id="CHEBI:64076"/>
    </ligand>
</feature>
<keyword evidence="13" id="KW-0511">Multifunctional enzyme</keyword>
<dbReference type="PATRIC" id="fig|39777.7.peg.559"/>
<feature type="binding site" evidence="18">
    <location>
        <begin position="64"/>
        <end position="68"/>
    </location>
    <ligand>
        <name>(6S)-NADPHX</name>
        <dbReference type="ChEBI" id="CHEBI:64076"/>
    </ligand>
</feature>
<evidence type="ECO:0000256" key="18">
    <source>
        <dbReference type="HAMAP-Rule" id="MF_01966"/>
    </source>
</evidence>
<dbReference type="NCBIfam" id="TIGR00197">
    <property type="entry name" value="yjeF_nterm"/>
    <property type="match status" value="1"/>
</dbReference>
<comment type="catalytic activity">
    <reaction evidence="2 18 19">
        <text>(6R)-NADPHX = (6S)-NADPHX</text>
        <dbReference type="Rhea" id="RHEA:32227"/>
        <dbReference type="ChEBI" id="CHEBI:64076"/>
        <dbReference type="ChEBI" id="CHEBI:64077"/>
        <dbReference type="EC" id="5.1.99.6"/>
    </reaction>
</comment>
<evidence type="ECO:0000259" key="21">
    <source>
        <dbReference type="PROSITE" id="PS51385"/>
    </source>
</evidence>
<dbReference type="GO" id="GO:0052856">
    <property type="term" value="F:NAD(P)HX epimerase activity"/>
    <property type="evidence" value="ECO:0007669"/>
    <property type="project" value="UniProtKB-UniRule"/>
</dbReference>
<feature type="binding site" evidence="18">
    <location>
        <position position="166"/>
    </location>
    <ligand>
        <name>(6S)-NADPHX</name>
        <dbReference type="ChEBI" id="CHEBI:64076"/>
    </ligand>
</feature>
<dbReference type="InterPro" id="IPR030677">
    <property type="entry name" value="Nnr"/>
</dbReference>
<dbReference type="HAMAP" id="MF_01966">
    <property type="entry name" value="NADHX_epimerase"/>
    <property type="match status" value="1"/>
</dbReference>
<evidence type="ECO:0000256" key="12">
    <source>
        <dbReference type="ARBA" id="ARBA00023239"/>
    </source>
</evidence>
<evidence type="ECO:0000256" key="15">
    <source>
        <dbReference type="ARBA" id="ARBA00048238"/>
    </source>
</evidence>
<evidence type="ECO:0000256" key="1">
    <source>
        <dbReference type="ARBA" id="ARBA00000013"/>
    </source>
</evidence>
<protein>
    <recommendedName>
        <fullName evidence="19">Bifunctional NAD(P)H-hydrate repair enzyme</fullName>
    </recommendedName>
    <alternativeName>
        <fullName evidence="19">Nicotinamide nucleotide repair protein</fullName>
    </alternativeName>
    <domain>
        <recommendedName>
            <fullName evidence="19">ADP-dependent (S)-NAD(P)H-hydrate dehydratase</fullName>
            <ecNumber evidence="19">4.2.1.136</ecNumber>
        </recommendedName>
        <alternativeName>
            <fullName evidence="19">ADP-dependent NAD(P)HX dehydratase</fullName>
        </alternativeName>
    </domain>
    <domain>
        <recommendedName>
            <fullName evidence="19">NAD(P)H-hydrate epimerase</fullName>
            <ecNumber evidence="19">5.1.99.6</ecNumber>
        </recommendedName>
    </domain>
</protein>
<proteinExistence type="inferred from homology"/>
<feature type="binding site" evidence="17">
    <location>
        <begin position="431"/>
        <end position="435"/>
    </location>
    <ligand>
        <name>AMP</name>
        <dbReference type="ChEBI" id="CHEBI:456215"/>
    </ligand>
</feature>
<comment type="cofactor">
    <cofactor evidence="18 19">
        <name>K(+)</name>
        <dbReference type="ChEBI" id="CHEBI:29103"/>
    </cofactor>
    <text evidence="18 19">Binds 1 potassium ion per subunit.</text>
</comment>
<keyword evidence="9 18" id="KW-0630">Potassium</keyword>
<feature type="binding site" evidence="17">
    <location>
        <position position="394"/>
    </location>
    <ligand>
        <name>(6S)-NADPHX</name>
        <dbReference type="ChEBI" id="CHEBI:64076"/>
    </ligand>
</feature>
<feature type="binding site" evidence="18">
    <location>
        <position position="65"/>
    </location>
    <ligand>
        <name>K(+)</name>
        <dbReference type="ChEBI" id="CHEBI:29103"/>
    </ligand>
</feature>
<dbReference type="PROSITE" id="PS01049">
    <property type="entry name" value="YJEF_C_1"/>
    <property type="match status" value="1"/>
</dbReference>
<dbReference type="NCBIfam" id="TIGR00196">
    <property type="entry name" value="yjeF_cterm"/>
    <property type="match status" value="1"/>
</dbReference>
<evidence type="ECO:0000256" key="10">
    <source>
        <dbReference type="ARBA" id="ARBA00023027"/>
    </source>
</evidence>
<comment type="cofactor">
    <cofactor evidence="17">
        <name>Mg(2+)</name>
        <dbReference type="ChEBI" id="CHEBI:18420"/>
    </cofactor>
</comment>
<dbReference type="EC" id="5.1.99.6" evidence="19"/>
<dbReference type="InterPro" id="IPR036652">
    <property type="entry name" value="YjeF_N_dom_sf"/>
</dbReference>
<dbReference type="RefSeq" id="WP_060807311.1">
    <property type="nucleotide sequence ID" value="NZ_KQ958060.1"/>
</dbReference>
<dbReference type="Gene3D" id="3.40.1190.20">
    <property type="match status" value="1"/>
</dbReference>
<dbReference type="PROSITE" id="PS51383">
    <property type="entry name" value="YJEF_C_3"/>
    <property type="match status" value="1"/>
</dbReference>
<comment type="similarity">
    <text evidence="4 19">In the C-terminal section; belongs to the NnrD/CARKD family.</text>
</comment>
<dbReference type="EMBL" id="LRQT01000013">
    <property type="protein sequence ID" value="KXA65056.1"/>
    <property type="molecule type" value="Genomic_DNA"/>
</dbReference>
<dbReference type="GO" id="GO:0110051">
    <property type="term" value="P:metabolite repair"/>
    <property type="evidence" value="ECO:0007669"/>
    <property type="project" value="TreeGrafter"/>
</dbReference>
<dbReference type="AlphaFoldDB" id="A0A133S5T1"/>
<evidence type="ECO:0000256" key="8">
    <source>
        <dbReference type="ARBA" id="ARBA00022857"/>
    </source>
</evidence>
<dbReference type="GO" id="GO:0046872">
    <property type="term" value="F:metal ion binding"/>
    <property type="evidence" value="ECO:0007669"/>
    <property type="project" value="UniProtKB-UniRule"/>
</dbReference>
<keyword evidence="8 17" id="KW-0521">NADP</keyword>
<evidence type="ECO:0000256" key="13">
    <source>
        <dbReference type="ARBA" id="ARBA00023268"/>
    </source>
</evidence>
<accession>A0A133S5T1</accession>
<dbReference type="CDD" id="cd01171">
    <property type="entry name" value="YXKO-related"/>
    <property type="match status" value="1"/>
</dbReference>
<dbReference type="SUPFAM" id="SSF64153">
    <property type="entry name" value="YjeF N-terminal domain-like"/>
    <property type="match status" value="1"/>
</dbReference>
<evidence type="ECO:0000256" key="5">
    <source>
        <dbReference type="ARBA" id="ARBA00022723"/>
    </source>
</evidence>
<dbReference type="Proteomes" id="UP000070226">
    <property type="component" value="Unassembled WGS sequence"/>
</dbReference>
<dbReference type="InterPro" id="IPR017953">
    <property type="entry name" value="Carbohydrate_kinase_pred_CS"/>
</dbReference>
<dbReference type="Pfam" id="PF03853">
    <property type="entry name" value="YjeF_N"/>
    <property type="match status" value="1"/>
</dbReference>
<feature type="binding site" evidence="17">
    <location>
        <position position="272"/>
    </location>
    <ligand>
        <name>(6S)-NADPHX</name>
        <dbReference type="ChEBI" id="CHEBI:64076"/>
    </ligand>
</feature>
<comment type="caution">
    <text evidence="18">Lacks conserved residue(s) required for the propagation of feature annotation.</text>
</comment>
<feature type="binding site" evidence="17">
    <location>
        <position position="461"/>
    </location>
    <ligand>
        <name>(6S)-NADPHX</name>
        <dbReference type="ChEBI" id="CHEBI:64076"/>
    </ligand>
</feature>
<dbReference type="InterPro" id="IPR000631">
    <property type="entry name" value="CARKD"/>
</dbReference>
<keyword evidence="10 17" id="KW-0520">NAD</keyword>
<name>A0A133S5T1_9FIRM</name>